<dbReference type="EMBL" id="GG662527">
    <property type="protein sequence ID" value="EWS72509.1"/>
    <property type="molecule type" value="Genomic_DNA"/>
</dbReference>
<dbReference type="GO" id="GO:0036064">
    <property type="term" value="C:ciliary basal body"/>
    <property type="evidence" value="ECO:0007669"/>
    <property type="project" value="TreeGrafter"/>
</dbReference>
<dbReference type="RefSeq" id="XP_012654945.1">
    <property type="nucleotide sequence ID" value="XM_012799491.1"/>
</dbReference>
<protein>
    <submittedName>
        <fullName evidence="3">TRP protein for ciliary function protein</fullName>
    </submittedName>
</protein>
<dbReference type="SUPFAM" id="SSF48452">
    <property type="entry name" value="TPR-like"/>
    <property type="match status" value="1"/>
</dbReference>
<dbReference type="KEGG" id="tet:TTHERM_000578529"/>
<sequence>MDNFIVAMSRYKRRKYDETLQLCDKMLENNQRDQAAWLLKCNCLVRKSYIDDLEIDEEGIGDILLDENTVSQFARPGTSFQRPITSRQGGGDINPIMRPMSKSGRPITGFARPGTNKPVSSSQNRLETALKGNRPGTTRPITSGGRYMRLGTASLASSGDQFLDANKLDMKKIAKKGAIAKAICNYLLYVEINPKKALELSAEATQISEYKDWWWKERLGKCYHILGLQREAEKQFQSSLKNENIIKTQLELAKVYIKLDQPITAIECYRKGLEKHPHEIQFVLGIARVYDQLNQQTKAVEFYKQVLAFESSNMEAVAQIAAHQFYIDQPEESTLFYQRLLQLGINTAELWNNLGLCLFFDGQYDLFYPCFERALQLADETNRAEIWYNISHVFIYMGEMGMAYQCLKMVLQFDPHHAEAYNNLGVIEIKHGNIERGKYELQVSMKEGEMLLEPHFNSALWAYNTCEYQDAFKLVNKAIFIYPDHEESIKLKKQIEDILKVF</sequence>
<feature type="repeat" description="TPR" evidence="1">
    <location>
        <begin position="348"/>
        <end position="381"/>
    </location>
</feature>
<dbReference type="InterPro" id="IPR011990">
    <property type="entry name" value="TPR-like_helical_dom_sf"/>
</dbReference>
<accession>W7XHE9</accession>
<name>W7XHE9_TETTS</name>
<dbReference type="PANTHER" id="PTHR44177:SF1">
    <property type="entry name" value="TETRATRICOPEPTIDE REPEAT PROTEIN 8"/>
    <property type="match status" value="1"/>
</dbReference>
<feature type="region of interest" description="Disordered" evidence="2">
    <location>
        <begin position="79"/>
        <end position="98"/>
    </location>
</feature>
<dbReference type="GeneID" id="24439671"/>
<keyword evidence="4" id="KW-1185">Reference proteome</keyword>
<evidence type="ECO:0000256" key="1">
    <source>
        <dbReference type="PROSITE-ProRule" id="PRU00339"/>
    </source>
</evidence>
<dbReference type="PROSITE" id="PS50005">
    <property type="entry name" value="TPR"/>
    <property type="match status" value="3"/>
</dbReference>
<dbReference type="AlphaFoldDB" id="W7XHE9"/>
<proteinExistence type="predicted"/>
<dbReference type="GO" id="GO:0097730">
    <property type="term" value="C:non-motile cilium"/>
    <property type="evidence" value="ECO:0007669"/>
    <property type="project" value="TreeGrafter"/>
</dbReference>
<evidence type="ECO:0000256" key="2">
    <source>
        <dbReference type="SAM" id="MobiDB-lite"/>
    </source>
</evidence>
<keyword evidence="1" id="KW-0802">TPR repeat</keyword>
<dbReference type="Proteomes" id="UP000009168">
    <property type="component" value="Unassembled WGS sequence"/>
</dbReference>
<dbReference type="Gene3D" id="1.25.40.10">
    <property type="entry name" value="Tetratricopeptide repeat domain"/>
    <property type="match status" value="1"/>
</dbReference>
<dbReference type="Pfam" id="PF13181">
    <property type="entry name" value="TPR_8"/>
    <property type="match status" value="4"/>
</dbReference>
<reference evidence="4" key="1">
    <citation type="journal article" date="2006" name="PLoS Biol.">
        <title>Macronuclear genome sequence of the ciliate Tetrahymena thermophila, a model eukaryote.</title>
        <authorList>
            <person name="Eisen J.A."/>
            <person name="Coyne R.S."/>
            <person name="Wu M."/>
            <person name="Wu D."/>
            <person name="Thiagarajan M."/>
            <person name="Wortman J.R."/>
            <person name="Badger J.H."/>
            <person name="Ren Q."/>
            <person name="Amedeo P."/>
            <person name="Jones K.M."/>
            <person name="Tallon L.J."/>
            <person name="Delcher A.L."/>
            <person name="Salzberg S.L."/>
            <person name="Silva J.C."/>
            <person name="Haas B.J."/>
            <person name="Majoros W.H."/>
            <person name="Farzad M."/>
            <person name="Carlton J.M."/>
            <person name="Smith R.K. Jr."/>
            <person name="Garg J."/>
            <person name="Pearlman R.E."/>
            <person name="Karrer K.M."/>
            <person name="Sun L."/>
            <person name="Manning G."/>
            <person name="Elde N.C."/>
            <person name="Turkewitz A.P."/>
            <person name="Asai D.J."/>
            <person name="Wilkes D.E."/>
            <person name="Wang Y."/>
            <person name="Cai H."/>
            <person name="Collins K."/>
            <person name="Stewart B.A."/>
            <person name="Lee S.R."/>
            <person name="Wilamowska K."/>
            <person name="Weinberg Z."/>
            <person name="Ruzzo W.L."/>
            <person name="Wloga D."/>
            <person name="Gaertig J."/>
            <person name="Frankel J."/>
            <person name="Tsao C.-C."/>
            <person name="Gorovsky M.A."/>
            <person name="Keeling P.J."/>
            <person name="Waller R.F."/>
            <person name="Patron N.J."/>
            <person name="Cherry J.M."/>
            <person name="Stover N.A."/>
            <person name="Krieger C.J."/>
            <person name="del Toro C."/>
            <person name="Ryder H.F."/>
            <person name="Williamson S.C."/>
            <person name="Barbeau R.A."/>
            <person name="Hamilton E.P."/>
            <person name="Orias E."/>
        </authorList>
    </citation>
    <scope>NUCLEOTIDE SEQUENCE [LARGE SCALE GENOMIC DNA]</scope>
    <source>
        <strain evidence="4">SB210</strain>
    </source>
</reference>
<dbReference type="InterPro" id="IPR019734">
    <property type="entry name" value="TPR_rpt"/>
</dbReference>
<evidence type="ECO:0000313" key="4">
    <source>
        <dbReference type="Proteomes" id="UP000009168"/>
    </source>
</evidence>
<dbReference type="InParanoid" id="W7XHE9"/>
<feature type="repeat" description="TPR" evidence="1">
    <location>
        <begin position="246"/>
        <end position="279"/>
    </location>
</feature>
<dbReference type="OrthoDB" id="421121at2759"/>
<dbReference type="SMART" id="SM00028">
    <property type="entry name" value="TPR"/>
    <property type="match status" value="5"/>
</dbReference>
<feature type="repeat" description="TPR" evidence="1">
    <location>
        <begin position="384"/>
        <end position="417"/>
    </location>
</feature>
<dbReference type="STRING" id="312017.W7XHE9"/>
<gene>
    <name evidence="3" type="ORF">TTHERM_000578529</name>
</gene>
<organism evidence="3 4">
    <name type="scientific">Tetrahymena thermophila (strain SB210)</name>
    <dbReference type="NCBI Taxonomy" id="312017"/>
    <lineage>
        <taxon>Eukaryota</taxon>
        <taxon>Sar</taxon>
        <taxon>Alveolata</taxon>
        <taxon>Ciliophora</taxon>
        <taxon>Intramacronucleata</taxon>
        <taxon>Oligohymenophorea</taxon>
        <taxon>Hymenostomatida</taxon>
        <taxon>Tetrahymenina</taxon>
        <taxon>Tetrahymenidae</taxon>
        <taxon>Tetrahymena</taxon>
    </lineage>
</organism>
<evidence type="ECO:0000313" key="3">
    <source>
        <dbReference type="EMBL" id="EWS72509.1"/>
    </source>
</evidence>
<dbReference type="GO" id="GO:0034464">
    <property type="term" value="C:BBSome"/>
    <property type="evidence" value="ECO:0007669"/>
    <property type="project" value="InterPro"/>
</dbReference>
<dbReference type="PANTHER" id="PTHR44177">
    <property type="entry name" value="TETRATRICOPEPTIDE REPEAT PROTEIN 8"/>
    <property type="match status" value="1"/>
</dbReference>
<dbReference type="InterPro" id="IPR028796">
    <property type="entry name" value="BBS8"/>
</dbReference>
<dbReference type="GO" id="GO:1905515">
    <property type="term" value="P:non-motile cilium assembly"/>
    <property type="evidence" value="ECO:0007669"/>
    <property type="project" value="InterPro"/>
</dbReference>
<dbReference type="CDD" id="cd21341">
    <property type="entry name" value="TTC8_N"/>
    <property type="match status" value="1"/>
</dbReference>